<comment type="pathway">
    <text evidence="1">Carbohydrate degradation; glycolysis; D-glyceraldehyde 3-phosphate and glycerone phosphate from D-glucose: step 2/4.</text>
</comment>
<accession>A0A955L365</accession>
<reference evidence="8" key="2">
    <citation type="journal article" date="2021" name="Microbiome">
        <title>Successional dynamics and alternative stable states in a saline activated sludge microbial community over 9 years.</title>
        <authorList>
            <person name="Wang Y."/>
            <person name="Ye J."/>
            <person name="Ju F."/>
            <person name="Liu L."/>
            <person name="Boyd J.A."/>
            <person name="Deng Y."/>
            <person name="Parks D.H."/>
            <person name="Jiang X."/>
            <person name="Yin X."/>
            <person name="Woodcroft B.J."/>
            <person name="Tyson G.W."/>
            <person name="Hugenholtz P."/>
            <person name="Polz M.F."/>
            <person name="Zhang T."/>
        </authorList>
    </citation>
    <scope>NUCLEOTIDE SEQUENCE</scope>
    <source>
        <strain evidence="8">HKST-UBA10</strain>
    </source>
</reference>
<dbReference type="SUPFAM" id="SSF51182">
    <property type="entry name" value="RmlC-like cupins"/>
    <property type="match status" value="1"/>
</dbReference>
<dbReference type="GO" id="GO:0004347">
    <property type="term" value="F:glucose-6-phosphate isomerase activity"/>
    <property type="evidence" value="ECO:0007669"/>
    <property type="project" value="UniProtKB-EC"/>
</dbReference>
<dbReference type="EMBL" id="JAGQLG010000046">
    <property type="protein sequence ID" value="MCA9382026.1"/>
    <property type="molecule type" value="Genomic_DNA"/>
</dbReference>
<dbReference type="GO" id="GO:0006094">
    <property type="term" value="P:gluconeogenesis"/>
    <property type="evidence" value="ECO:0007669"/>
    <property type="project" value="UniProtKB-KW"/>
</dbReference>
<organism evidence="8 9">
    <name type="scientific">Candidatus Dojkabacteria bacterium</name>
    <dbReference type="NCBI Taxonomy" id="2099670"/>
    <lineage>
        <taxon>Bacteria</taxon>
        <taxon>Candidatus Dojkabacteria</taxon>
    </lineage>
</organism>
<protein>
    <recommendedName>
        <fullName evidence="3">glucose-6-phosphate isomerase</fullName>
        <ecNumber evidence="3">5.3.1.9</ecNumber>
    </recommendedName>
</protein>
<evidence type="ECO:0000256" key="4">
    <source>
        <dbReference type="ARBA" id="ARBA00022432"/>
    </source>
</evidence>
<evidence type="ECO:0000256" key="2">
    <source>
        <dbReference type="ARBA" id="ARBA00006542"/>
    </source>
</evidence>
<name>A0A955L365_9BACT</name>
<evidence type="ECO:0000259" key="7">
    <source>
        <dbReference type="Pfam" id="PF06560"/>
    </source>
</evidence>
<dbReference type="GO" id="GO:0005737">
    <property type="term" value="C:cytoplasm"/>
    <property type="evidence" value="ECO:0007669"/>
    <property type="project" value="InterPro"/>
</dbReference>
<comment type="catalytic activity">
    <reaction evidence="6">
        <text>alpha-D-glucose 6-phosphate = beta-D-fructose 6-phosphate</text>
        <dbReference type="Rhea" id="RHEA:11816"/>
        <dbReference type="ChEBI" id="CHEBI:57634"/>
        <dbReference type="ChEBI" id="CHEBI:58225"/>
        <dbReference type="EC" id="5.3.1.9"/>
    </reaction>
</comment>
<evidence type="ECO:0000313" key="8">
    <source>
        <dbReference type="EMBL" id="MCA9382026.1"/>
    </source>
</evidence>
<dbReference type="GO" id="GO:0006096">
    <property type="term" value="P:glycolytic process"/>
    <property type="evidence" value="ECO:0007669"/>
    <property type="project" value="UniProtKB-KW"/>
</dbReference>
<proteinExistence type="inferred from homology"/>
<feature type="domain" description="Glucose-6-phosphate isomerase prokaryote" evidence="7">
    <location>
        <begin position="67"/>
        <end position="194"/>
    </location>
</feature>
<evidence type="ECO:0000313" key="9">
    <source>
        <dbReference type="Proteomes" id="UP000782843"/>
    </source>
</evidence>
<dbReference type="Gene3D" id="2.60.120.10">
    <property type="entry name" value="Jelly Rolls"/>
    <property type="match status" value="1"/>
</dbReference>
<dbReference type="EC" id="5.3.1.9" evidence="3"/>
<sequence>MVKLERITGLPIKFDRDNYSLVFDEDQIRVSKVRRYKIRNLRPYVLNRELKYPIDVYLTYSNIAKGQTNNLSLDITIIPPNLLGIEYVKTVPKKVPERKGKFRIVHTLYGSATLLIQDREDQDAKVYLTRLEAKNFLMIPAGYYYNFVNTRSTPLLIAEYYAKNLEHAASLKKMKGMGYYVISKNAKQEIVKNPHYKQLEKITKMKYSLFNKEFWGDNDKFPSSIVEMCSKKNKLSKIIT</sequence>
<dbReference type="InterPro" id="IPR014710">
    <property type="entry name" value="RmlC-like_jellyroll"/>
</dbReference>
<dbReference type="Proteomes" id="UP000782843">
    <property type="component" value="Unassembled WGS sequence"/>
</dbReference>
<evidence type="ECO:0000256" key="6">
    <source>
        <dbReference type="ARBA" id="ARBA00029321"/>
    </source>
</evidence>
<gene>
    <name evidence="8" type="ORF">KC660_01305</name>
</gene>
<evidence type="ECO:0000256" key="3">
    <source>
        <dbReference type="ARBA" id="ARBA00011952"/>
    </source>
</evidence>
<reference evidence="8" key="1">
    <citation type="submission" date="2020-04" db="EMBL/GenBank/DDBJ databases">
        <authorList>
            <person name="Zhang T."/>
        </authorList>
    </citation>
    <scope>NUCLEOTIDE SEQUENCE</scope>
    <source>
        <strain evidence="8">HKST-UBA10</strain>
    </source>
</reference>
<evidence type="ECO:0000256" key="5">
    <source>
        <dbReference type="ARBA" id="ARBA00023152"/>
    </source>
</evidence>
<comment type="caution">
    <text evidence="8">The sequence shown here is derived from an EMBL/GenBank/DDBJ whole genome shotgun (WGS) entry which is preliminary data.</text>
</comment>
<evidence type="ECO:0000256" key="1">
    <source>
        <dbReference type="ARBA" id="ARBA00004926"/>
    </source>
</evidence>
<comment type="similarity">
    <text evidence="2">Belongs to the archaeal-type GPI family.</text>
</comment>
<dbReference type="InterPro" id="IPR011051">
    <property type="entry name" value="RmlC_Cupin_sf"/>
</dbReference>
<keyword evidence="5" id="KW-0324">Glycolysis</keyword>
<dbReference type="InterPro" id="IPR010551">
    <property type="entry name" value="G6P_isomerase_prok"/>
</dbReference>
<dbReference type="AlphaFoldDB" id="A0A955L365"/>
<keyword evidence="4" id="KW-0312">Gluconeogenesis</keyword>
<dbReference type="Pfam" id="PF06560">
    <property type="entry name" value="GPI"/>
    <property type="match status" value="1"/>
</dbReference>